<dbReference type="SUPFAM" id="SSF50985">
    <property type="entry name" value="RCC1/BLIP-II"/>
    <property type="match status" value="1"/>
</dbReference>
<protein>
    <submittedName>
        <fullName evidence="2">Uncharacterized protein</fullName>
    </submittedName>
</protein>
<evidence type="ECO:0000313" key="3">
    <source>
        <dbReference type="Proteomes" id="UP001054902"/>
    </source>
</evidence>
<evidence type="ECO:0000313" key="2">
    <source>
        <dbReference type="EMBL" id="GFH44330.1"/>
    </source>
</evidence>
<feature type="repeat" description="RCC1" evidence="1">
    <location>
        <begin position="234"/>
        <end position="281"/>
    </location>
</feature>
<proteinExistence type="predicted"/>
<dbReference type="PROSITE" id="PS50012">
    <property type="entry name" value="RCC1_3"/>
    <property type="match status" value="2"/>
</dbReference>
<comment type="caution">
    <text evidence="2">The sequence shown here is derived from an EMBL/GenBank/DDBJ whole genome shotgun (WGS) entry which is preliminary data.</text>
</comment>
<keyword evidence="3" id="KW-1185">Reference proteome</keyword>
<reference evidence="2 3" key="1">
    <citation type="journal article" date="2021" name="Sci. Rep.">
        <title>The genome of the diatom Chaetoceros tenuissimus carries an ancient integrated fragment of an extant virus.</title>
        <authorList>
            <person name="Hongo Y."/>
            <person name="Kimura K."/>
            <person name="Takaki Y."/>
            <person name="Yoshida Y."/>
            <person name="Baba S."/>
            <person name="Kobayashi G."/>
            <person name="Nagasaki K."/>
            <person name="Hano T."/>
            <person name="Tomaru Y."/>
        </authorList>
    </citation>
    <scope>NUCLEOTIDE SEQUENCE [LARGE SCALE GENOMIC DNA]</scope>
    <source>
        <strain evidence="2 3">NIES-3715</strain>
    </source>
</reference>
<dbReference type="InterPro" id="IPR009091">
    <property type="entry name" value="RCC1/BLIP-II"/>
</dbReference>
<organism evidence="2 3">
    <name type="scientific">Chaetoceros tenuissimus</name>
    <dbReference type="NCBI Taxonomy" id="426638"/>
    <lineage>
        <taxon>Eukaryota</taxon>
        <taxon>Sar</taxon>
        <taxon>Stramenopiles</taxon>
        <taxon>Ochrophyta</taxon>
        <taxon>Bacillariophyta</taxon>
        <taxon>Coscinodiscophyceae</taxon>
        <taxon>Chaetocerotophycidae</taxon>
        <taxon>Chaetocerotales</taxon>
        <taxon>Chaetocerotaceae</taxon>
        <taxon>Chaetoceros</taxon>
    </lineage>
</organism>
<dbReference type="EMBL" id="BLLK01000019">
    <property type="protein sequence ID" value="GFH44330.1"/>
    <property type="molecule type" value="Genomic_DNA"/>
</dbReference>
<gene>
    <name evidence="2" type="ORF">CTEN210_00804</name>
</gene>
<sequence>MNLPVDESNVMMTPIQVVTGFEHTCVLFKEDGSVYCVGKNNYRQLGNDSNSDSYELVQVQRTNDNGDLAPLTNVKKIAAGGYHTCAIFQNDSLYCWGSTNSNKLAFNNHNGVKLMALSNDRTCIVTNIDESVVKCTKNGDPLTINFGNGAVITKLTAGFDHFCALLLADRTAKCFGKNTYGQFGNGLKTDNTDPFDTVPKSVVRSQDGSTGSPLQNISDINAGGISTCLVLMEGETKCFGNNDYNQLGMENSWDDVLYPTTPPPLQTILNGDKHDVSVVSVHVAQYTGHVVLSDNTVVAWGNNAYGTLGTTGVDGTRITFSTEIFGNTPAVEMEFNFA</sequence>
<dbReference type="Gene3D" id="2.130.10.30">
    <property type="entry name" value="Regulator of chromosome condensation 1/beta-lactamase-inhibitor protein II"/>
    <property type="match status" value="1"/>
</dbReference>
<dbReference type="GO" id="GO:0005085">
    <property type="term" value="F:guanyl-nucleotide exchange factor activity"/>
    <property type="evidence" value="ECO:0007669"/>
    <property type="project" value="TreeGrafter"/>
</dbReference>
<dbReference type="InterPro" id="IPR000408">
    <property type="entry name" value="Reg_chr_condens"/>
</dbReference>
<feature type="repeat" description="RCC1" evidence="1">
    <location>
        <begin position="32"/>
        <end position="90"/>
    </location>
</feature>
<accession>A0AAD3GZ44</accession>
<dbReference type="Proteomes" id="UP001054902">
    <property type="component" value="Unassembled WGS sequence"/>
</dbReference>
<dbReference type="GO" id="GO:0005737">
    <property type="term" value="C:cytoplasm"/>
    <property type="evidence" value="ECO:0007669"/>
    <property type="project" value="TreeGrafter"/>
</dbReference>
<dbReference type="PANTHER" id="PTHR45982">
    <property type="entry name" value="REGULATOR OF CHROMOSOME CONDENSATION"/>
    <property type="match status" value="1"/>
</dbReference>
<name>A0AAD3GZ44_9STRA</name>
<dbReference type="AlphaFoldDB" id="A0AAD3GZ44"/>
<evidence type="ECO:0000256" key="1">
    <source>
        <dbReference type="PROSITE-ProRule" id="PRU00235"/>
    </source>
</evidence>
<dbReference type="InterPro" id="IPR051553">
    <property type="entry name" value="Ran_GTPase-activating"/>
</dbReference>
<dbReference type="Pfam" id="PF13540">
    <property type="entry name" value="RCC1_2"/>
    <property type="match status" value="3"/>
</dbReference>
<dbReference type="PANTHER" id="PTHR45982:SF1">
    <property type="entry name" value="REGULATOR OF CHROMOSOME CONDENSATION"/>
    <property type="match status" value="1"/>
</dbReference>